<dbReference type="NCBIfam" id="NF010480">
    <property type="entry name" value="PRK13905.1"/>
    <property type="match status" value="1"/>
</dbReference>
<dbReference type="HAMAP" id="MF_00037">
    <property type="entry name" value="MurB"/>
    <property type="match status" value="1"/>
</dbReference>
<dbReference type="GO" id="GO:0071555">
    <property type="term" value="P:cell wall organization"/>
    <property type="evidence" value="ECO:0007669"/>
    <property type="project" value="UniProtKB-KW"/>
</dbReference>
<keyword evidence="15" id="KW-0961">Cell wall biogenesis/degradation</keyword>
<evidence type="ECO:0000256" key="7">
    <source>
        <dbReference type="ARBA" id="ARBA00022618"/>
    </source>
</evidence>
<dbReference type="GO" id="GO:0008360">
    <property type="term" value="P:regulation of cell shape"/>
    <property type="evidence" value="ECO:0007669"/>
    <property type="project" value="UniProtKB-KW"/>
</dbReference>
<evidence type="ECO:0000256" key="8">
    <source>
        <dbReference type="ARBA" id="ARBA00022630"/>
    </source>
</evidence>
<dbReference type="InterPro" id="IPR016169">
    <property type="entry name" value="FAD-bd_PCMH_sub2"/>
</dbReference>
<accession>A0A6J6G3X8</accession>
<dbReference type="AlphaFoldDB" id="A0A6J6G3X8"/>
<dbReference type="GO" id="GO:0009252">
    <property type="term" value="P:peptidoglycan biosynthetic process"/>
    <property type="evidence" value="ECO:0007669"/>
    <property type="project" value="UniProtKB-UniPathway"/>
</dbReference>
<keyword evidence="14" id="KW-0131">Cell cycle</keyword>
<dbReference type="Gene3D" id="3.90.78.10">
    <property type="entry name" value="UDP-N-acetylenolpyruvoylglucosamine reductase, C-terminal domain"/>
    <property type="match status" value="1"/>
</dbReference>
<dbReference type="GO" id="GO:0008762">
    <property type="term" value="F:UDP-N-acetylmuramate dehydrogenase activity"/>
    <property type="evidence" value="ECO:0007669"/>
    <property type="project" value="UniProtKB-EC"/>
</dbReference>
<keyword evidence="10" id="KW-0521">NADP</keyword>
<name>A0A6J6G3X8_9ZZZZ</name>
<dbReference type="InterPro" id="IPR003170">
    <property type="entry name" value="MurB"/>
</dbReference>
<evidence type="ECO:0000256" key="14">
    <source>
        <dbReference type="ARBA" id="ARBA00023306"/>
    </source>
</evidence>
<evidence type="ECO:0000256" key="13">
    <source>
        <dbReference type="ARBA" id="ARBA00023002"/>
    </source>
</evidence>
<dbReference type="InterPro" id="IPR011601">
    <property type="entry name" value="MurB_C"/>
</dbReference>
<dbReference type="EMBL" id="CAEZVK010000010">
    <property type="protein sequence ID" value="CAB4623285.1"/>
    <property type="molecule type" value="Genomic_DNA"/>
</dbReference>
<keyword evidence="6" id="KW-0963">Cytoplasm</keyword>
<comment type="function">
    <text evidence="2">Cell wall formation.</text>
</comment>
<protein>
    <recommendedName>
        <fullName evidence="5">UDP-N-acetylmuramate dehydrogenase</fullName>
        <ecNumber evidence="5">1.3.1.98</ecNumber>
    </recommendedName>
</protein>
<evidence type="ECO:0000256" key="16">
    <source>
        <dbReference type="ARBA" id="ARBA00048914"/>
    </source>
</evidence>
<dbReference type="GO" id="GO:0005829">
    <property type="term" value="C:cytosol"/>
    <property type="evidence" value="ECO:0007669"/>
    <property type="project" value="TreeGrafter"/>
</dbReference>
<evidence type="ECO:0000313" key="19">
    <source>
        <dbReference type="EMBL" id="CAB4623285.1"/>
    </source>
</evidence>
<evidence type="ECO:0000256" key="1">
    <source>
        <dbReference type="ARBA" id="ARBA00001974"/>
    </source>
</evidence>
<comment type="pathway">
    <text evidence="4">Cell wall biogenesis; peptidoglycan biosynthesis.</text>
</comment>
<dbReference type="Gene3D" id="3.30.465.10">
    <property type="match status" value="1"/>
</dbReference>
<evidence type="ECO:0000256" key="2">
    <source>
        <dbReference type="ARBA" id="ARBA00003921"/>
    </source>
</evidence>
<dbReference type="InterPro" id="IPR036635">
    <property type="entry name" value="MurB_C_sf"/>
</dbReference>
<evidence type="ECO:0000256" key="15">
    <source>
        <dbReference type="ARBA" id="ARBA00023316"/>
    </source>
</evidence>
<dbReference type="EMBL" id="CAEZUO010000002">
    <property type="protein sequence ID" value="CAB4593675.1"/>
    <property type="molecule type" value="Genomic_DNA"/>
</dbReference>
<evidence type="ECO:0000256" key="6">
    <source>
        <dbReference type="ARBA" id="ARBA00022490"/>
    </source>
</evidence>
<dbReference type="PANTHER" id="PTHR21071">
    <property type="entry name" value="UDP-N-ACETYLENOLPYRUVOYLGLUCOSAMINE REDUCTASE"/>
    <property type="match status" value="1"/>
</dbReference>
<keyword evidence="8" id="KW-0285">Flavoprotein</keyword>
<dbReference type="PROSITE" id="PS51387">
    <property type="entry name" value="FAD_PCMH"/>
    <property type="match status" value="1"/>
</dbReference>
<dbReference type="SUPFAM" id="SSF56194">
    <property type="entry name" value="Uridine diphospho-N-Acetylenolpyruvylglucosamine reductase, MurB, C-terminal domain"/>
    <property type="match status" value="1"/>
</dbReference>
<dbReference type="InterPro" id="IPR016166">
    <property type="entry name" value="FAD-bd_PCMH"/>
</dbReference>
<dbReference type="EC" id="1.3.1.98" evidence="5"/>
<keyword evidence="12" id="KW-0573">Peptidoglycan synthesis</keyword>
<evidence type="ECO:0000256" key="9">
    <source>
        <dbReference type="ARBA" id="ARBA00022827"/>
    </source>
</evidence>
<evidence type="ECO:0000313" key="20">
    <source>
        <dbReference type="EMBL" id="CAB4916778.1"/>
    </source>
</evidence>
<comment type="subcellular location">
    <subcellularLocation>
        <location evidence="3">Cytoplasm</location>
    </subcellularLocation>
</comment>
<feature type="domain" description="FAD-binding PCMH-type" evidence="17">
    <location>
        <begin position="32"/>
        <end position="197"/>
    </location>
</feature>
<dbReference type="NCBIfam" id="TIGR00179">
    <property type="entry name" value="murB"/>
    <property type="match status" value="1"/>
</dbReference>
<comment type="cofactor">
    <cofactor evidence="1">
        <name>FAD</name>
        <dbReference type="ChEBI" id="CHEBI:57692"/>
    </cofactor>
</comment>
<dbReference type="SUPFAM" id="SSF56176">
    <property type="entry name" value="FAD-binding/transporter-associated domain-like"/>
    <property type="match status" value="1"/>
</dbReference>
<dbReference type="GO" id="GO:0051301">
    <property type="term" value="P:cell division"/>
    <property type="evidence" value="ECO:0007669"/>
    <property type="project" value="UniProtKB-KW"/>
</dbReference>
<dbReference type="Gene3D" id="3.30.43.10">
    <property type="entry name" value="Uridine Diphospho-n-acetylenolpyruvylglucosamine Reductase, domain 2"/>
    <property type="match status" value="1"/>
</dbReference>
<dbReference type="Pfam" id="PF02873">
    <property type="entry name" value="MurB_C"/>
    <property type="match status" value="1"/>
</dbReference>
<evidence type="ECO:0000256" key="11">
    <source>
        <dbReference type="ARBA" id="ARBA00022960"/>
    </source>
</evidence>
<evidence type="ECO:0000256" key="12">
    <source>
        <dbReference type="ARBA" id="ARBA00022984"/>
    </source>
</evidence>
<comment type="catalytic activity">
    <reaction evidence="16">
        <text>UDP-N-acetyl-alpha-D-muramate + NADP(+) = UDP-N-acetyl-3-O-(1-carboxyvinyl)-alpha-D-glucosamine + NADPH + H(+)</text>
        <dbReference type="Rhea" id="RHEA:12248"/>
        <dbReference type="ChEBI" id="CHEBI:15378"/>
        <dbReference type="ChEBI" id="CHEBI:57783"/>
        <dbReference type="ChEBI" id="CHEBI:58349"/>
        <dbReference type="ChEBI" id="CHEBI:68483"/>
        <dbReference type="ChEBI" id="CHEBI:70757"/>
        <dbReference type="EC" id="1.3.1.98"/>
    </reaction>
</comment>
<keyword evidence="7" id="KW-0132">Cell division</keyword>
<organism evidence="18">
    <name type="scientific">freshwater metagenome</name>
    <dbReference type="NCBI Taxonomy" id="449393"/>
    <lineage>
        <taxon>unclassified sequences</taxon>
        <taxon>metagenomes</taxon>
        <taxon>ecological metagenomes</taxon>
    </lineage>
</organism>
<evidence type="ECO:0000256" key="3">
    <source>
        <dbReference type="ARBA" id="ARBA00004496"/>
    </source>
</evidence>
<dbReference type="EMBL" id="CAFBNA010000001">
    <property type="protein sequence ID" value="CAB4916778.1"/>
    <property type="molecule type" value="Genomic_DNA"/>
</dbReference>
<dbReference type="Pfam" id="PF01565">
    <property type="entry name" value="FAD_binding_4"/>
    <property type="match status" value="1"/>
</dbReference>
<evidence type="ECO:0000313" key="18">
    <source>
        <dbReference type="EMBL" id="CAB4593675.1"/>
    </source>
</evidence>
<gene>
    <name evidence="18" type="ORF">UFOPK1827_00106</name>
    <name evidence="19" type="ORF">UFOPK2000_00215</name>
    <name evidence="20" type="ORF">UFOPK3708_00011</name>
</gene>
<keyword evidence="11" id="KW-0133">Cell shape</keyword>
<keyword evidence="9" id="KW-0274">FAD</keyword>
<dbReference type="InterPro" id="IPR036318">
    <property type="entry name" value="FAD-bd_PCMH-like_sf"/>
</dbReference>
<evidence type="ECO:0000259" key="17">
    <source>
        <dbReference type="PROSITE" id="PS51387"/>
    </source>
</evidence>
<sequence>MNRNDIAAALESTFGDRVERDAALGDLTTYRVGGRASIRVRAESASELETIGKLIAGSDTPFAVLGRGSNLLVADEGFDGIVVTLGEGLASIAIAGTTVRSGGAAPLPVVARRTAAAGLTGFEWAVGVPGSIGGAVRMNAGGHGSDMAQSLVRVSVVNLATGDQAQLSLAELELGFRSSALGRSLVVTEAELALAVGDRERAEAEISDIVRWRRENQPGGANAGSVFVNPRPDSAGRLVDEAGAKGMRYGSAEVSTKHANFIQVDDGGSANDVAALMAAVRAQVHEHTGVDLHAETHVLGFAPEIAAAAGARRVEDRD</sequence>
<reference evidence="18" key="1">
    <citation type="submission" date="2020-05" db="EMBL/GenBank/DDBJ databases">
        <authorList>
            <person name="Chiriac C."/>
            <person name="Salcher M."/>
            <person name="Ghai R."/>
            <person name="Kavagutti S V."/>
        </authorList>
    </citation>
    <scope>NUCLEOTIDE SEQUENCE</scope>
</reference>
<proteinExistence type="inferred from homology"/>
<dbReference type="UniPathway" id="UPA00219"/>
<keyword evidence="13" id="KW-0560">Oxidoreductase</keyword>
<evidence type="ECO:0000256" key="4">
    <source>
        <dbReference type="ARBA" id="ARBA00004752"/>
    </source>
</evidence>
<dbReference type="InterPro" id="IPR006094">
    <property type="entry name" value="Oxid_FAD_bind_N"/>
</dbReference>
<evidence type="ECO:0000256" key="10">
    <source>
        <dbReference type="ARBA" id="ARBA00022857"/>
    </source>
</evidence>
<dbReference type="InterPro" id="IPR016167">
    <property type="entry name" value="FAD-bd_PCMH_sub1"/>
</dbReference>
<evidence type="ECO:0000256" key="5">
    <source>
        <dbReference type="ARBA" id="ARBA00012518"/>
    </source>
</evidence>
<dbReference type="GO" id="GO:0071949">
    <property type="term" value="F:FAD binding"/>
    <property type="evidence" value="ECO:0007669"/>
    <property type="project" value="InterPro"/>
</dbReference>
<dbReference type="PANTHER" id="PTHR21071:SF4">
    <property type="entry name" value="UDP-N-ACETYLENOLPYRUVOYLGLUCOSAMINE REDUCTASE"/>
    <property type="match status" value="1"/>
</dbReference>